<accession>A0A917W311</accession>
<dbReference type="InterPro" id="IPR000182">
    <property type="entry name" value="GNAT_dom"/>
</dbReference>
<dbReference type="InterPro" id="IPR016181">
    <property type="entry name" value="Acyl_CoA_acyltransferase"/>
</dbReference>
<feature type="domain" description="N-acetyltransferase" evidence="1">
    <location>
        <begin position="11"/>
        <end position="169"/>
    </location>
</feature>
<dbReference type="PANTHER" id="PTHR43415:SF5">
    <property type="entry name" value="ACETYLTRANSFERASE"/>
    <property type="match status" value="1"/>
</dbReference>
<dbReference type="EMBL" id="BMOK01000014">
    <property type="protein sequence ID" value="GGL62023.1"/>
    <property type="molecule type" value="Genomic_DNA"/>
</dbReference>
<dbReference type="PROSITE" id="PS51186">
    <property type="entry name" value="GNAT"/>
    <property type="match status" value="1"/>
</dbReference>
<reference evidence="2" key="2">
    <citation type="submission" date="2020-09" db="EMBL/GenBank/DDBJ databases">
        <authorList>
            <person name="Sun Q."/>
            <person name="Ohkuma M."/>
        </authorList>
    </citation>
    <scope>NUCLEOTIDE SEQUENCE</scope>
    <source>
        <strain evidence="2">JCM 15325</strain>
    </source>
</reference>
<dbReference type="Pfam" id="PF13302">
    <property type="entry name" value="Acetyltransf_3"/>
    <property type="match status" value="1"/>
</dbReference>
<dbReference type="GO" id="GO:0016747">
    <property type="term" value="F:acyltransferase activity, transferring groups other than amino-acyl groups"/>
    <property type="evidence" value="ECO:0007669"/>
    <property type="project" value="InterPro"/>
</dbReference>
<dbReference type="RefSeq" id="WP_188804371.1">
    <property type="nucleotide sequence ID" value="NZ_BMOK01000014.1"/>
</dbReference>
<dbReference type="PANTHER" id="PTHR43415">
    <property type="entry name" value="SPERMIDINE N(1)-ACETYLTRANSFERASE"/>
    <property type="match status" value="1"/>
</dbReference>
<organism evidence="2 3">
    <name type="scientific">Sporolactobacillus putidus</name>
    <dbReference type="NCBI Taxonomy" id="492735"/>
    <lineage>
        <taxon>Bacteria</taxon>
        <taxon>Bacillati</taxon>
        <taxon>Bacillota</taxon>
        <taxon>Bacilli</taxon>
        <taxon>Bacillales</taxon>
        <taxon>Sporolactobacillaceae</taxon>
        <taxon>Sporolactobacillus</taxon>
    </lineage>
</organism>
<dbReference type="Gene3D" id="3.40.630.30">
    <property type="match status" value="1"/>
</dbReference>
<comment type="caution">
    <text evidence="2">The sequence shown here is derived from an EMBL/GenBank/DDBJ whole genome shotgun (WGS) entry which is preliminary data.</text>
</comment>
<dbReference type="AlphaFoldDB" id="A0A917W311"/>
<keyword evidence="3" id="KW-1185">Reference proteome</keyword>
<evidence type="ECO:0000313" key="3">
    <source>
        <dbReference type="Proteomes" id="UP000654670"/>
    </source>
</evidence>
<evidence type="ECO:0000259" key="1">
    <source>
        <dbReference type="PROSITE" id="PS51186"/>
    </source>
</evidence>
<evidence type="ECO:0000313" key="2">
    <source>
        <dbReference type="EMBL" id="GGL62023.1"/>
    </source>
</evidence>
<protein>
    <submittedName>
        <fullName evidence="2">N-acetyltransferase</fullName>
    </submittedName>
</protein>
<dbReference type="SUPFAM" id="SSF55729">
    <property type="entry name" value="Acyl-CoA N-acyltransferases (Nat)"/>
    <property type="match status" value="1"/>
</dbReference>
<reference evidence="2" key="1">
    <citation type="journal article" date="2014" name="Int. J. Syst. Evol. Microbiol.">
        <title>Complete genome sequence of Corynebacterium casei LMG S-19264T (=DSM 44701T), isolated from a smear-ripened cheese.</title>
        <authorList>
            <consortium name="US DOE Joint Genome Institute (JGI-PGF)"/>
            <person name="Walter F."/>
            <person name="Albersmeier A."/>
            <person name="Kalinowski J."/>
            <person name="Ruckert C."/>
        </authorList>
    </citation>
    <scope>NUCLEOTIDE SEQUENCE</scope>
    <source>
        <strain evidence="2">JCM 15325</strain>
    </source>
</reference>
<name>A0A917W311_9BACL</name>
<proteinExistence type="predicted"/>
<sequence>MNRNLFYGDLIKLSAPRAEDSQIMARWYEDDEYLRNVDTDIALPKSVNQLEAEESNDAGNIEFRLRSIKNDELIGFVAIHSIEWNNRTGLLAIGIGEAKNRHKGYGTDALKVILRYAFHELNLHRVGLDVIEYNTGAIHAYEKAGFVHEGRLRAAVCRDGKYFDRLMMGILRSEWASYVQKIDG</sequence>
<dbReference type="Proteomes" id="UP000654670">
    <property type="component" value="Unassembled WGS sequence"/>
</dbReference>
<gene>
    <name evidence="2" type="ORF">GCM10007968_27540</name>
</gene>